<feature type="transmembrane region" description="Helical" evidence="1">
    <location>
        <begin position="163"/>
        <end position="189"/>
    </location>
</feature>
<dbReference type="Proteomes" id="UP000028945">
    <property type="component" value="Chromosome"/>
</dbReference>
<dbReference type="AlphaFoldDB" id="A0A077DDR2"/>
<evidence type="ECO:0000313" key="3">
    <source>
        <dbReference type="Proteomes" id="UP000028945"/>
    </source>
</evidence>
<feature type="transmembrane region" description="Helical" evidence="1">
    <location>
        <begin position="6"/>
        <end position="36"/>
    </location>
</feature>
<dbReference type="HOGENOM" id="CLU_762205_0_0_4"/>
<dbReference type="RefSeq" id="WP_038500414.1">
    <property type="nucleotide sequence ID" value="NZ_AFWK01000030.1"/>
</dbReference>
<feature type="transmembrane region" description="Helical" evidence="1">
    <location>
        <begin position="89"/>
        <end position="109"/>
    </location>
</feature>
<protein>
    <submittedName>
        <fullName evidence="2">Uncharacterized protein</fullName>
    </submittedName>
</protein>
<feature type="transmembrane region" description="Helical" evidence="1">
    <location>
        <begin position="243"/>
        <end position="265"/>
    </location>
</feature>
<evidence type="ECO:0000256" key="1">
    <source>
        <dbReference type="SAM" id="Phobius"/>
    </source>
</evidence>
<feature type="transmembrane region" description="Helical" evidence="1">
    <location>
        <begin position="57"/>
        <end position="77"/>
    </location>
</feature>
<gene>
    <name evidence="2" type="ORF">IX83_06505</name>
</gene>
<name>A0A077DDR2_9BURK</name>
<feature type="transmembrane region" description="Helical" evidence="1">
    <location>
        <begin position="320"/>
        <end position="341"/>
    </location>
</feature>
<keyword evidence="1" id="KW-1133">Transmembrane helix</keyword>
<keyword evidence="3" id="KW-1185">Reference proteome</keyword>
<accession>A0A077DDR2</accession>
<sequence length="363" mass="41812">MNTLQFLAHLGVIFSIGFMASFLSISLLLLVFLCTLKFTRFIQEKPYIASYQIWNRCLSISLLMTTAMAVPVVLQISSVWPNIWSYMPSQVSVLLCLSTCIIIFCQLGLMRSSLYEKYNLQHQLLKYQSLGATILFFILVYFTLLSTYWIIHPQEADFSQSFNIHIFFSCILLAILGALPLGLLMLTTVTWRSSFFPLHEGNRLVQKNALIFAWIGWCTFALLSLLLHYNVPNYWQWGYQNHPFFTLLFILGLLYTIAIIIWLTLHWPKYKDNQSPVLNQLLPYTSLVGLIISLTFYAVAIDYALSNQLNVLLLYEGDNVFILSLGLVIWFSIYALLTFAFGRMMYSSAKNGIELLHSSHHHE</sequence>
<feature type="transmembrane region" description="Helical" evidence="1">
    <location>
        <begin position="277"/>
        <end position="300"/>
    </location>
</feature>
<feature type="transmembrane region" description="Helical" evidence="1">
    <location>
        <begin position="130"/>
        <end position="151"/>
    </location>
</feature>
<evidence type="ECO:0000313" key="2">
    <source>
        <dbReference type="EMBL" id="AIL33010.1"/>
    </source>
</evidence>
<keyword evidence="1" id="KW-0812">Transmembrane</keyword>
<dbReference type="KEGG" id="bpsi:IX83_06505"/>
<feature type="transmembrane region" description="Helical" evidence="1">
    <location>
        <begin position="210"/>
        <end position="231"/>
    </location>
</feature>
<reference evidence="2 3" key="1">
    <citation type="journal article" date="2014" name="BMC Genomics">
        <title>A genomic perspective on a new bacterial genus and species from the Alcaligenaceae family, Basilea psittacipulmonis.</title>
        <authorList>
            <person name="Whiteson K.L."/>
            <person name="Hernandez D."/>
            <person name="Lazarevic V."/>
            <person name="Gaia N."/>
            <person name="Farinelli L."/>
            <person name="Francois P."/>
            <person name="Pilo P."/>
            <person name="Frey J."/>
            <person name="Schrenzel J."/>
        </authorList>
    </citation>
    <scope>NUCLEOTIDE SEQUENCE [LARGE SCALE GENOMIC DNA]</scope>
    <source>
        <strain evidence="2 3">DSM 24701</strain>
    </source>
</reference>
<dbReference type="EMBL" id="CP009238">
    <property type="protein sequence ID" value="AIL33010.1"/>
    <property type="molecule type" value="Genomic_DNA"/>
</dbReference>
<organism evidence="2 3">
    <name type="scientific">Basilea psittacipulmonis DSM 24701</name>
    <dbReference type="NCBI Taxonomy" id="1072685"/>
    <lineage>
        <taxon>Bacteria</taxon>
        <taxon>Pseudomonadati</taxon>
        <taxon>Pseudomonadota</taxon>
        <taxon>Betaproteobacteria</taxon>
        <taxon>Burkholderiales</taxon>
        <taxon>Alcaligenaceae</taxon>
        <taxon>Basilea</taxon>
    </lineage>
</organism>
<proteinExistence type="predicted"/>
<keyword evidence="1" id="KW-0472">Membrane</keyword>